<dbReference type="AlphaFoldDB" id="J9Z708"/>
<dbReference type="KEGG" id="lfi:LFML04_0583"/>
<evidence type="ECO:0000313" key="5">
    <source>
        <dbReference type="EMBL" id="AFS53841.1"/>
    </source>
</evidence>
<dbReference type="Proteomes" id="UP000006177">
    <property type="component" value="Chromosome"/>
</dbReference>
<dbReference type="KEGG" id="lfi:LFML04_1638"/>
<evidence type="ECO:0000313" key="1">
    <source>
        <dbReference type="EMBL" id="AFS52270.1"/>
    </source>
</evidence>
<gene>
    <name evidence="1" type="ordered locus">LFML04_0016</name>
    <name evidence="2" type="ordered locus">LFML04_0311</name>
    <name evidence="3" type="ordered locus">LFML04_0502</name>
    <name evidence="4" type="ordered locus">LFML04_0583</name>
    <name evidence="5" type="ordered locus">LFML04_1638</name>
</gene>
<dbReference type="KEGG" id="lfi:LFML04_0502"/>
<reference evidence="1 6" key="1">
    <citation type="journal article" date="2011" name="J. Microbiol.">
        <title>Complete genome of Leptospirillum ferriphilum ML-04 provides insight into its physiology and environmental adaptation.</title>
        <authorList>
            <person name="Mi S."/>
            <person name="Song J."/>
            <person name="Lin J."/>
            <person name="Che Y."/>
            <person name="Zheng H."/>
            <person name="Lin J."/>
        </authorList>
    </citation>
    <scope>NUCLEOTIDE SEQUENCE [LARGE SCALE GENOMIC DNA]</scope>
    <source>
        <strain evidence="1 6">ML-04</strain>
    </source>
</reference>
<dbReference type="EMBL" id="CP002919">
    <property type="protein sequence ID" value="AFS52556.1"/>
    <property type="molecule type" value="Genomic_DNA"/>
</dbReference>
<evidence type="ECO:0000313" key="4">
    <source>
        <dbReference type="EMBL" id="AFS52819.1"/>
    </source>
</evidence>
<organism evidence="1 6">
    <name type="scientific">Leptospirillum ferriphilum (strain ML-04)</name>
    <dbReference type="NCBI Taxonomy" id="1048260"/>
    <lineage>
        <taxon>Bacteria</taxon>
        <taxon>Pseudomonadati</taxon>
        <taxon>Nitrospirota</taxon>
        <taxon>Nitrospiria</taxon>
        <taxon>Nitrospirales</taxon>
        <taxon>Nitrospiraceae</taxon>
        <taxon>Leptospirillum</taxon>
    </lineage>
</organism>
<dbReference type="EMBL" id="CP002919">
    <property type="protein sequence ID" value="AFS52739.1"/>
    <property type="molecule type" value="Genomic_DNA"/>
</dbReference>
<name>J9Z708_LEPFM</name>
<dbReference type="EMBL" id="CP002919">
    <property type="protein sequence ID" value="AFS52270.1"/>
    <property type="molecule type" value="Genomic_DNA"/>
</dbReference>
<evidence type="ECO:0000313" key="3">
    <source>
        <dbReference type="EMBL" id="AFS52739.1"/>
    </source>
</evidence>
<evidence type="ECO:0000313" key="2">
    <source>
        <dbReference type="EMBL" id="AFS52556.1"/>
    </source>
</evidence>
<dbReference type="PATRIC" id="fig|1048260.3.peg.15"/>
<dbReference type="KEGG" id="lfi:LFML04_0016"/>
<protein>
    <submittedName>
        <fullName evidence="1">Uncharacterized protein</fullName>
    </submittedName>
</protein>
<accession>J9Z708</accession>
<dbReference type="EMBL" id="CP002919">
    <property type="protein sequence ID" value="AFS53841.1"/>
    <property type="molecule type" value="Genomic_DNA"/>
</dbReference>
<dbReference type="EMBL" id="CP002919">
    <property type="protein sequence ID" value="AFS52819.1"/>
    <property type="molecule type" value="Genomic_DNA"/>
</dbReference>
<dbReference type="HOGENOM" id="CLU_3044902_0_0_0"/>
<dbReference type="KEGG" id="lfi:LFML04_0311"/>
<proteinExistence type="predicted"/>
<sequence>MAFSILGQQNLHIWSLPRLQKVFPFLMDDHCSHISGLCVEGVLPGLDEVPRTSS</sequence>
<evidence type="ECO:0000313" key="6">
    <source>
        <dbReference type="Proteomes" id="UP000006177"/>
    </source>
</evidence>